<dbReference type="AlphaFoldDB" id="A0A2N1PTA8"/>
<proteinExistence type="predicted"/>
<sequence length="66" mass="7343">MSPATIKPLLLSVGSVAQASFEALKLQALVISSSWFHDENSFVMEPDFRKSYQLIWNLDDNGKIAS</sequence>
<reference evidence="1 2" key="1">
    <citation type="journal article" date="2017" name="ISME J.">
        <title>Potential for microbial H2 and metal transformations associated with novel bacteria and archaea in deep terrestrial subsurface sediments.</title>
        <authorList>
            <person name="Hernsdorf A.W."/>
            <person name="Amano Y."/>
            <person name="Miyakawa K."/>
            <person name="Ise K."/>
            <person name="Suzuki Y."/>
            <person name="Anantharaman K."/>
            <person name="Probst A."/>
            <person name="Burstein D."/>
            <person name="Thomas B.C."/>
            <person name="Banfield J.F."/>
        </authorList>
    </citation>
    <scope>NUCLEOTIDE SEQUENCE [LARGE SCALE GENOMIC DNA]</scope>
    <source>
        <strain evidence="1">HGW-Wallbacteria-1</strain>
    </source>
</reference>
<dbReference type="Proteomes" id="UP000233256">
    <property type="component" value="Unassembled WGS sequence"/>
</dbReference>
<evidence type="ECO:0000313" key="2">
    <source>
        <dbReference type="Proteomes" id="UP000233256"/>
    </source>
</evidence>
<comment type="caution">
    <text evidence="1">The sequence shown here is derived from an EMBL/GenBank/DDBJ whole genome shotgun (WGS) entry which is preliminary data.</text>
</comment>
<gene>
    <name evidence="1" type="ORF">CVV64_07085</name>
</gene>
<organism evidence="1 2">
    <name type="scientific">Candidatus Wallbacteria bacterium HGW-Wallbacteria-1</name>
    <dbReference type="NCBI Taxonomy" id="2013854"/>
    <lineage>
        <taxon>Bacteria</taxon>
        <taxon>Candidatus Walliibacteriota</taxon>
    </lineage>
</organism>
<protein>
    <submittedName>
        <fullName evidence="1">Uncharacterized protein</fullName>
    </submittedName>
</protein>
<dbReference type="EMBL" id="PGXC01000003">
    <property type="protein sequence ID" value="PKK91512.1"/>
    <property type="molecule type" value="Genomic_DNA"/>
</dbReference>
<accession>A0A2N1PTA8</accession>
<name>A0A2N1PTA8_9BACT</name>
<evidence type="ECO:0000313" key="1">
    <source>
        <dbReference type="EMBL" id="PKK91512.1"/>
    </source>
</evidence>